<keyword evidence="1" id="KW-0812">Transmembrane</keyword>
<protein>
    <submittedName>
        <fullName evidence="2">Uncharacterized protein</fullName>
    </submittedName>
</protein>
<keyword evidence="1" id="KW-0472">Membrane</keyword>
<proteinExistence type="predicted"/>
<accession>A0A0A9BTA7</accession>
<keyword evidence="1" id="KW-1133">Transmembrane helix</keyword>
<feature type="transmembrane region" description="Helical" evidence="1">
    <location>
        <begin position="6"/>
        <end position="28"/>
    </location>
</feature>
<sequence>MAISTYLKVISSLPMLLYFLIEACILLIHF</sequence>
<evidence type="ECO:0000313" key="2">
    <source>
        <dbReference type="EMBL" id="JAD62497.1"/>
    </source>
</evidence>
<name>A0A0A9BTA7_ARUDO</name>
<evidence type="ECO:0000256" key="1">
    <source>
        <dbReference type="SAM" id="Phobius"/>
    </source>
</evidence>
<dbReference type="EMBL" id="GBRH01235398">
    <property type="protein sequence ID" value="JAD62497.1"/>
    <property type="molecule type" value="Transcribed_RNA"/>
</dbReference>
<reference evidence="2" key="1">
    <citation type="submission" date="2014-09" db="EMBL/GenBank/DDBJ databases">
        <authorList>
            <person name="Magalhaes I.L.F."/>
            <person name="Oliveira U."/>
            <person name="Santos F.R."/>
            <person name="Vidigal T.H.D.A."/>
            <person name="Brescovit A.D."/>
            <person name="Santos A.J."/>
        </authorList>
    </citation>
    <scope>NUCLEOTIDE SEQUENCE</scope>
    <source>
        <tissue evidence="2">Shoot tissue taken approximately 20 cm above the soil surface</tissue>
    </source>
</reference>
<organism evidence="2">
    <name type="scientific">Arundo donax</name>
    <name type="common">Giant reed</name>
    <name type="synonym">Donax arundinaceus</name>
    <dbReference type="NCBI Taxonomy" id="35708"/>
    <lineage>
        <taxon>Eukaryota</taxon>
        <taxon>Viridiplantae</taxon>
        <taxon>Streptophyta</taxon>
        <taxon>Embryophyta</taxon>
        <taxon>Tracheophyta</taxon>
        <taxon>Spermatophyta</taxon>
        <taxon>Magnoliopsida</taxon>
        <taxon>Liliopsida</taxon>
        <taxon>Poales</taxon>
        <taxon>Poaceae</taxon>
        <taxon>PACMAD clade</taxon>
        <taxon>Arundinoideae</taxon>
        <taxon>Arundineae</taxon>
        <taxon>Arundo</taxon>
    </lineage>
</organism>
<reference evidence="2" key="2">
    <citation type="journal article" date="2015" name="Data Brief">
        <title>Shoot transcriptome of the giant reed, Arundo donax.</title>
        <authorList>
            <person name="Barrero R.A."/>
            <person name="Guerrero F.D."/>
            <person name="Moolhuijzen P."/>
            <person name="Goolsby J.A."/>
            <person name="Tidwell J."/>
            <person name="Bellgard S.E."/>
            <person name="Bellgard M.I."/>
        </authorList>
    </citation>
    <scope>NUCLEOTIDE SEQUENCE</scope>
    <source>
        <tissue evidence="2">Shoot tissue taken approximately 20 cm above the soil surface</tissue>
    </source>
</reference>
<dbReference type="AlphaFoldDB" id="A0A0A9BTA7"/>